<dbReference type="GeneID" id="69502121"/>
<reference evidence="3 4" key="1">
    <citation type="submission" date="2018-08" db="EMBL/GenBank/DDBJ databases">
        <title>A genome reference for cultivated species of the human gut microbiota.</title>
        <authorList>
            <person name="Zou Y."/>
            <person name="Xue W."/>
            <person name="Luo G."/>
        </authorList>
    </citation>
    <scope>NUCLEOTIDE SEQUENCE [LARGE SCALE GENOMIC DNA]</scope>
    <source>
        <strain evidence="3 4">AM40-30BH</strain>
    </source>
</reference>
<feature type="transmembrane region" description="Helical" evidence="1">
    <location>
        <begin position="154"/>
        <end position="176"/>
    </location>
</feature>
<protein>
    <recommendedName>
        <fullName evidence="5">Protein BatD</fullName>
    </recommendedName>
</protein>
<keyword evidence="1" id="KW-0472">Membrane</keyword>
<feature type="transmembrane region" description="Helical" evidence="1">
    <location>
        <begin position="328"/>
        <end position="350"/>
    </location>
</feature>
<comment type="caution">
    <text evidence="3">The sequence shown here is derived from an EMBL/GenBank/DDBJ whole genome shotgun (WGS) entry which is preliminary data.</text>
</comment>
<dbReference type="Proteomes" id="UP000284379">
    <property type="component" value="Unassembled WGS sequence"/>
</dbReference>
<keyword evidence="1" id="KW-0812">Transmembrane</keyword>
<sequence>MNRNSFLIILLFLLSGRAVAQSVTVEAKIDSLQILIGEQAKIQLQVAMDAKQRAVLPAYTDTIVRGVEIVETAKPDTQFLNDRQRLLITQEYTVTSFDSALYYLPPMVVTVDNKEYKSKALALKVYSMPVDTLHPDQFFGQKAVMKAPFVWEDWYGLIGCSFLALPLLALLIYFIIRIRDNKPIIRKVKVEPKLPPHQAAMKEIERIKNEKVWQKGLPKEYYTELTDTLRTYIKDRFGFNALEMTSSEIIDNLMEMNDKEAIADLKELFQTADLVKFAKHDPQMNENDANLINAIDFINETKQPDEENQKPQPTEITIIEKRSLRAKILLICGIVLLSVALVGTFVYIGMQLYNLFA</sequence>
<name>A0A413VM02_9BACE</name>
<keyword evidence="2" id="KW-0732">Signal</keyword>
<feature type="chain" id="PRO_5018987964" description="Protein BatD" evidence="2">
    <location>
        <begin position="21"/>
        <end position="357"/>
    </location>
</feature>
<dbReference type="EMBL" id="QSGO01000009">
    <property type="protein sequence ID" value="RHB34514.1"/>
    <property type="molecule type" value="Genomic_DNA"/>
</dbReference>
<proteinExistence type="predicted"/>
<accession>A0A413VM02</accession>
<gene>
    <name evidence="3" type="ORF">DW888_13230</name>
</gene>
<organism evidence="3 4">
    <name type="scientific">Bacteroides nordii</name>
    <dbReference type="NCBI Taxonomy" id="291645"/>
    <lineage>
        <taxon>Bacteria</taxon>
        <taxon>Pseudomonadati</taxon>
        <taxon>Bacteroidota</taxon>
        <taxon>Bacteroidia</taxon>
        <taxon>Bacteroidales</taxon>
        <taxon>Bacteroidaceae</taxon>
        <taxon>Bacteroides</taxon>
    </lineage>
</organism>
<feature type="signal peptide" evidence="2">
    <location>
        <begin position="1"/>
        <end position="20"/>
    </location>
</feature>
<evidence type="ECO:0000313" key="4">
    <source>
        <dbReference type="Proteomes" id="UP000284379"/>
    </source>
</evidence>
<dbReference type="AlphaFoldDB" id="A0A413VM02"/>
<evidence type="ECO:0000313" key="3">
    <source>
        <dbReference type="EMBL" id="RHB34514.1"/>
    </source>
</evidence>
<evidence type="ECO:0000256" key="2">
    <source>
        <dbReference type="SAM" id="SignalP"/>
    </source>
</evidence>
<evidence type="ECO:0000256" key="1">
    <source>
        <dbReference type="SAM" id="Phobius"/>
    </source>
</evidence>
<keyword evidence="1" id="KW-1133">Transmembrane helix</keyword>
<evidence type="ECO:0008006" key="5">
    <source>
        <dbReference type="Google" id="ProtNLM"/>
    </source>
</evidence>
<dbReference type="RefSeq" id="WP_025868009.1">
    <property type="nucleotide sequence ID" value="NZ_CABJFV010000009.1"/>
</dbReference>